<feature type="transmembrane region" description="Helical" evidence="7">
    <location>
        <begin position="197"/>
        <end position="225"/>
    </location>
</feature>
<accession>A0ABR7SAG1</accession>
<feature type="transmembrane region" description="Helical" evidence="7">
    <location>
        <begin position="580"/>
        <end position="603"/>
    </location>
</feature>
<comment type="subcellular location">
    <subcellularLocation>
        <location evidence="1">Cell membrane</location>
        <topology evidence="1">Multi-pass membrane protein</topology>
    </subcellularLocation>
</comment>
<evidence type="ECO:0000256" key="2">
    <source>
        <dbReference type="ARBA" id="ARBA00022475"/>
    </source>
</evidence>
<evidence type="ECO:0000256" key="6">
    <source>
        <dbReference type="SAM" id="MobiDB-lite"/>
    </source>
</evidence>
<evidence type="ECO:0000259" key="8">
    <source>
        <dbReference type="PROSITE" id="PS50156"/>
    </source>
</evidence>
<evidence type="ECO:0000256" key="7">
    <source>
        <dbReference type="SAM" id="Phobius"/>
    </source>
</evidence>
<feature type="transmembrane region" description="Helical" evidence="7">
    <location>
        <begin position="245"/>
        <end position="263"/>
    </location>
</feature>
<dbReference type="PROSITE" id="PS50156">
    <property type="entry name" value="SSD"/>
    <property type="match status" value="1"/>
</dbReference>
<dbReference type="RefSeq" id="WP_187812464.1">
    <property type="nucleotide sequence ID" value="NZ_JACTVJ010000004.1"/>
</dbReference>
<evidence type="ECO:0000256" key="1">
    <source>
        <dbReference type="ARBA" id="ARBA00004651"/>
    </source>
</evidence>
<evidence type="ECO:0000256" key="5">
    <source>
        <dbReference type="ARBA" id="ARBA00023136"/>
    </source>
</evidence>
<feature type="transmembrane region" description="Helical" evidence="7">
    <location>
        <begin position="284"/>
        <end position="307"/>
    </location>
</feature>
<feature type="transmembrane region" description="Helical" evidence="7">
    <location>
        <begin position="623"/>
        <end position="644"/>
    </location>
</feature>
<keyword evidence="3 7" id="KW-0812">Transmembrane</keyword>
<evidence type="ECO:0000313" key="10">
    <source>
        <dbReference type="Proteomes" id="UP000642284"/>
    </source>
</evidence>
<feature type="transmembrane region" description="Helical" evidence="7">
    <location>
        <begin position="391"/>
        <end position="414"/>
    </location>
</feature>
<evidence type="ECO:0000256" key="4">
    <source>
        <dbReference type="ARBA" id="ARBA00022989"/>
    </source>
</evidence>
<keyword evidence="10" id="KW-1185">Reference proteome</keyword>
<feature type="domain" description="SSD" evidence="8">
    <location>
        <begin position="212"/>
        <end position="341"/>
    </location>
</feature>
<feature type="transmembrane region" description="Helical" evidence="7">
    <location>
        <begin position="552"/>
        <end position="573"/>
    </location>
</feature>
<organism evidence="9 10">
    <name type="scientific">Streptomyces polyasparticus</name>
    <dbReference type="NCBI Taxonomy" id="2767826"/>
    <lineage>
        <taxon>Bacteria</taxon>
        <taxon>Bacillati</taxon>
        <taxon>Actinomycetota</taxon>
        <taxon>Actinomycetes</taxon>
        <taxon>Kitasatosporales</taxon>
        <taxon>Streptomycetaceae</taxon>
        <taxon>Streptomyces</taxon>
    </lineage>
</organism>
<feature type="region of interest" description="Disordered" evidence="6">
    <location>
        <begin position="49"/>
        <end position="69"/>
    </location>
</feature>
<proteinExistence type="predicted"/>
<sequence length="762" mass="80218">MGNRTRPVRGLAARAGGWSARHRWAAVGIWLLFVVLAMGIGGAVGRADVDQSDSLPGETRRASQIMDESGLEEPAGESVLIQAKDRGVKATDAEFRAVVDEVMAAVESTGKATRITSPYESDSVSKDGRTALVQFDMRGKAEDAAGEVEPVLDAVAGVQDKHDGLWIEEIGGASMQKEFDDAFGSDFQRAEYSAVPVAIGILLVAFGAVVAALVPVALAVTAIVATMGLMAIVSHLQPMSETANSVMLLVGLAVGVDYCLFYLRREREERAAGRDARTALEIAAATSGRAIIVSGVTVCVAMAGMLFTGLAEFEAMGLASLMVVAVAMVGSVTVLPALLSLLGHRVEKGRIPFLHPEKRRGAKKAAAANGGSANGSANGESRFWKRVLRTVLARPALSVVIAAGALLAVAAPALGMKTQNLTLDQEFGDSLPIVATYNRLNEAFPGGSEPAEVVVKARDINAPEVKAALADFREQAVSSGASRGPVEIKLREQQNIALISVPLVGGSDQDAAEKSLSLIRDEVRPATLGEVEGLEAPVTGQVAGSKDFNDQLVGAVTPVFAFVVVFAFLLMLLSFRSLTVAITSIVLNLLSVAAAYGILVAVFQHGWGASLVGAEGVGAIITWLPLFLFVILFGLSMDYHVFVVSRIREARLKGRTTKDAIEHGVVTTAGVVTSAAVIMVAVFAIFGTLSMQSMKQMGVGLAAAVLIDATIIRGVLLPATMALLGERNWYLPKWLDRMPDLTHDEAAVPEPRREEVAVGPRL</sequence>
<gene>
    <name evidence="9" type="ORF">H9Y04_05185</name>
</gene>
<keyword evidence="4 7" id="KW-1133">Transmembrane helix</keyword>
<dbReference type="PANTHER" id="PTHR33406">
    <property type="entry name" value="MEMBRANE PROTEIN MJ1562-RELATED"/>
    <property type="match status" value="1"/>
</dbReference>
<dbReference type="InterPro" id="IPR004869">
    <property type="entry name" value="MMPL_dom"/>
</dbReference>
<keyword evidence="5 7" id="KW-0472">Membrane</keyword>
<comment type="caution">
    <text evidence="9">The sequence shown here is derived from an EMBL/GenBank/DDBJ whole genome shotgun (WGS) entry which is preliminary data.</text>
</comment>
<dbReference type="InterPro" id="IPR050545">
    <property type="entry name" value="Mycobact_MmpL"/>
</dbReference>
<feature type="transmembrane region" description="Helical" evidence="7">
    <location>
        <begin position="701"/>
        <end position="724"/>
    </location>
</feature>
<reference evidence="9 10" key="1">
    <citation type="submission" date="2020-08" db="EMBL/GenBank/DDBJ databases">
        <title>Genemic of Streptomyces polyaspartic.</title>
        <authorList>
            <person name="Liu W."/>
        </authorList>
    </citation>
    <scope>NUCLEOTIDE SEQUENCE [LARGE SCALE GENOMIC DNA]</scope>
    <source>
        <strain evidence="9 10">TRM66268-LWL</strain>
    </source>
</reference>
<protein>
    <submittedName>
        <fullName evidence="9">MMPL family transporter</fullName>
    </submittedName>
</protein>
<dbReference type="SUPFAM" id="SSF82866">
    <property type="entry name" value="Multidrug efflux transporter AcrB transmembrane domain"/>
    <property type="match status" value="2"/>
</dbReference>
<evidence type="ECO:0000313" key="9">
    <source>
        <dbReference type="EMBL" id="MBC9711962.1"/>
    </source>
</evidence>
<keyword evidence="2" id="KW-1003">Cell membrane</keyword>
<feature type="transmembrane region" description="Helical" evidence="7">
    <location>
        <begin position="24"/>
        <end position="44"/>
    </location>
</feature>
<dbReference type="Pfam" id="PF03176">
    <property type="entry name" value="MMPL"/>
    <property type="match status" value="2"/>
</dbReference>
<feature type="transmembrane region" description="Helical" evidence="7">
    <location>
        <begin position="319"/>
        <end position="342"/>
    </location>
</feature>
<dbReference type="Gene3D" id="1.20.1640.10">
    <property type="entry name" value="Multidrug efflux transporter AcrB transmembrane domain"/>
    <property type="match status" value="2"/>
</dbReference>
<evidence type="ECO:0000256" key="3">
    <source>
        <dbReference type="ARBA" id="ARBA00022692"/>
    </source>
</evidence>
<dbReference type="InterPro" id="IPR000731">
    <property type="entry name" value="SSD"/>
</dbReference>
<name>A0ABR7SAG1_9ACTN</name>
<dbReference type="PANTHER" id="PTHR33406:SF13">
    <property type="entry name" value="MEMBRANE PROTEIN YDFJ"/>
    <property type="match status" value="1"/>
</dbReference>
<dbReference type="EMBL" id="JACTVJ010000004">
    <property type="protein sequence ID" value="MBC9711962.1"/>
    <property type="molecule type" value="Genomic_DNA"/>
</dbReference>
<dbReference type="Proteomes" id="UP000642284">
    <property type="component" value="Unassembled WGS sequence"/>
</dbReference>
<feature type="transmembrane region" description="Helical" evidence="7">
    <location>
        <begin position="665"/>
        <end position="689"/>
    </location>
</feature>